<dbReference type="Proteomes" id="UP000001072">
    <property type="component" value="Unassembled WGS sequence"/>
</dbReference>
<dbReference type="OrthoDB" id="10438408at2759"/>
<feature type="compositionally biased region" description="Polar residues" evidence="2">
    <location>
        <begin position="172"/>
        <end position="185"/>
    </location>
</feature>
<evidence type="ECO:0000313" key="4">
    <source>
        <dbReference type="Proteomes" id="UP000001072"/>
    </source>
</evidence>
<sequence>MPFNLPSNFCINPETLLHRTRSADLIESPAAPPPPRYNWKPTKDDPVTPDKTLRTIFPSSSHSLTNTNDSITTPDVKIVRNHFETAFQNTPIAPGGFVFSTMPASESSDTATVKGKSKEDGVQSKDDIIEALHARMKQLEQENATLEQKAETAAADRRRLDTLETTLSQMLSNFSPTLGNSGGSQNPFGINPGGGNNLATPTPSGPRAGQFQTQEVPPTQTRPPTLELT</sequence>
<evidence type="ECO:0000313" key="3">
    <source>
        <dbReference type="EMBL" id="EGG11321.1"/>
    </source>
</evidence>
<dbReference type="GeneID" id="18935687"/>
<feature type="region of interest" description="Disordered" evidence="2">
    <location>
        <begin position="26"/>
        <end position="49"/>
    </location>
</feature>
<name>F4R7I0_MELLP</name>
<dbReference type="HOGENOM" id="CLU_071649_0_0_1"/>
<evidence type="ECO:0000256" key="1">
    <source>
        <dbReference type="SAM" id="Coils"/>
    </source>
</evidence>
<dbReference type="RefSeq" id="XP_007404956.1">
    <property type="nucleotide sequence ID" value="XM_007404894.1"/>
</dbReference>
<feature type="coiled-coil region" evidence="1">
    <location>
        <begin position="122"/>
        <end position="156"/>
    </location>
</feature>
<keyword evidence="4" id="KW-1185">Reference proteome</keyword>
<feature type="region of interest" description="Disordered" evidence="2">
    <location>
        <begin position="172"/>
        <end position="229"/>
    </location>
</feature>
<dbReference type="InParanoid" id="F4R7I0"/>
<feature type="compositionally biased region" description="Polar residues" evidence="2">
    <location>
        <begin position="210"/>
        <end position="229"/>
    </location>
</feature>
<evidence type="ECO:0000256" key="2">
    <source>
        <dbReference type="SAM" id="MobiDB-lite"/>
    </source>
</evidence>
<dbReference type="VEuPathDB" id="FungiDB:MELLADRAFT_90792"/>
<gene>
    <name evidence="3" type="ORF">MELLADRAFT_90792</name>
</gene>
<organism evidence="4">
    <name type="scientific">Melampsora larici-populina (strain 98AG31 / pathotype 3-4-7)</name>
    <name type="common">Poplar leaf rust fungus</name>
    <dbReference type="NCBI Taxonomy" id="747676"/>
    <lineage>
        <taxon>Eukaryota</taxon>
        <taxon>Fungi</taxon>
        <taxon>Dikarya</taxon>
        <taxon>Basidiomycota</taxon>
        <taxon>Pucciniomycotina</taxon>
        <taxon>Pucciniomycetes</taxon>
        <taxon>Pucciniales</taxon>
        <taxon>Melampsoraceae</taxon>
        <taxon>Melampsora</taxon>
    </lineage>
</organism>
<reference evidence="4" key="1">
    <citation type="journal article" date="2011" name="Proc. Natl. Acad. Sci. U.S.A.">
        <title>Obligate biotrophy features unraveled by the genomic analysis of rust fungi.</title>
        <authorList>
            <person name="Duplessis S."/>
            <person name="Cuomo C.A."/>
            <person name="Lin Y.-C."/>
            <person name="Aerts A."/>
            <person name="Tisserant E."/>
            <person name="Veneault-Fourrey C."/>
            <person name="Joly D.L."/>
            <person name="Hacquard S."/>
            <person name="Amselem J."/>
            <person name="Cantarel B.L."/>
            <person name="Chiu R."/>
            <person name="Coutinho P.M."/>
            <person name="Feau N."/>
            <person name="Field M."/>
            <person name="Frey P."/>
            <person name="Gelhaye E."/>
            <person name="Goldberg J."/>
            <person name="Grabherr M.G."/>
            <person name="Kodira C.D."/>
            <person name="Kohler A."/>
            <person name="Kuees U."/>
            <person name="Lindquist E.A."/>
            <person name="Lucas S.M."/>
            <person name="Mago R."/>
            <person name="Mauceli E."/>
            <person name="Morin E."/>
            <person name="Murat C."/>
            <person name="Pangilinan J.L."/>
            <person name="Park R."/>
            <person name="Pearson M."/>
            <person name="Quesneville H."/>
            <person name="Rouhier N."/>
            <person name="Sakthikumar S."/>
            <person name="Salamov A.A."/>
            <person name="Schmutz J."/>
            <person name="Selles B."/>
            <person name="Shapiro H."/>
            <person name="Tanguay P."/>
            <person name="Tuskan G.A."/>
            <person name="Henrissat B."/>
            <person name="Van de Peer Y."/>
            <person name="Rouze P."/>
            <person name="Ellis J.G."/>
            <person name="Dodds P.N."/>
            <person name="Schein J.E."/>
            <person name="Zhong S."/>
            <person name="Hamelin R.C."/>
            <person name="Grigoriev I.V."/>
            <person name="Szabo L.J."/>
            <person name="Martin F."/>
        </authorList>
    </citation>
    <scope>NUCLEOTIDE SEQUENCE [LARGE SCALE GENOMIC DNA]</scope>
    <source>
        <strain evidence="4">98AG31 / pathotype 3-4-7</strain>
    </source>
</reference>
<protein>
    <submittedName>
        <fullName evidence="3">Uncharacterized protein</fullName>
    </submittedName>
</protein>
<dbReference type="AlphaFoldDB" id="F4R7I0"/>
<accession>F4R7I0</accession>
<keyword evidence="1" id="KW-0175">Coiled coil</keyword>
<proteinExistence type="predicted"/>
<dbReference type="KEGG" id="mlr:MELLADRAFT_90792"/>
<dbReference type="EMBL" id="GL883092">
    <property type="protein sequence ID" value="EGG11321.1"/>
    <property type="molecule type" value="Genomic_DNA"/>
</dbReference>